<evidence type="ECO:0000256" key="1">
    <source>
        <dbReference type="SAM" id="SignalP"/>
    </source>
</evidence>
<dbReference type="Proteomes" id="UP001610063">
    <property type="component" value="Unassembled WGS sequence"/>
</dbReference>
<comment type="caution">
    <text evidence="2">The sequence shown here is derived from an EMBL/GenBank/DDBJ whole genome shotgun (WGS) entry which is preliminary data.</text>
</comment>
<sequence length="210" mass="22892">MRPKRYLTAVLFALTICSSGLLINCASYSSFQTARTLPQGKVSGTAGLGYNYLGEESFVDLALRVGLEDSVDIGLKANFTNWGSTLIMGDIKKQLATQSPNFNSALGIGLSAVTADDEGVALHFPAYFSFHSSSQKLTLYLNPRVFYYLDLRNSQERSHNNSGLGAGNSVGLKLGNRFAIMPEYSFFVGQYNDELKVNNLFSVGLGFRVP</sequence>
<accession>A0ABW7NCP9</accession>
<feature type="chain" id="PRO_5047463944" description="Outer membrane protein beta-barrel domain-containing protein" evidence="1">
    <location>
        <begin position="23"/>
        <end position="210"/>
    </location>
</feature>
<organism evidence="2 3">
    <name type="scientific">Marinoscillum luteum</name>
    <dbReference type="NCBI Taxonomy" id="861051"/>
    <lineage>
        <taxon>Bacteria</taxon>
        <taxon>Pseudomonadati</taxon>
        <taxon>Bacteroidota</taxon>
        <taxon>Cytophagia</taxon>
        <taxon>Cytophagales</taxon>
        <taxon>Reichenbachiellaceae</taxon>
        <taxon>Marinoscillum</taxon>
    </lineage>
</organism>
<dbReference type="RefSeq" id="WP_395418797.1">
    <property type="nucleotide sequence ID" value="NZ_JBIPKE010000019.1"/>
</dbReference>
<reference evidence="2 3" key="1">
    <citation type="journal article" date="2013" name="Int. J. Syst. Evol. Microbiol.">
        <title>Marinoscillum luteum sp. nov., isolated from marine sediment.</title>
        <authorList>
            <person name="Cha I.T."/>
            <person name="Park S.J."/>
            <person name="Kim S.J."/>
            <person name="Kim J.G."/>
            <person name="Jung M.Y."/>
            <person name="Shin K.S."/>
            <person name="Kwon K.K."/>
            <person name="Yang S.H."/>
            <person name="Seo Y.S."/>
            <person name="Rhee S.K."/>
        </authorList>
    </citation>
    <scope>NUCLEOTIDE SEQUENCE [LARGE SCALE GENOMIC DNA]</scope>
    <source>
        <strain evidence="2 3">KCTC 23939</strain>
    </source>
</reference>
<evidence type="ECO:0000313" key="3">
    <source>
        <dbReference type="Proteomes" id="UP001610063"/>
    </source>
</evidence>
<feature type="signal peptide" evidence="1">
    <location>
        <begin position="1"/>
        <end position="22"/>
    </location>
</feature>
<gene>
    <name evidence="2" type="ORF">ACHKAR_17835</name>
</gene>
<dbReference type="EMBL" id="JBIPKE010000019">
    <property type="protein sequence ID" value="MFH6985319.1"/>
    <property type="molecule type" value="Genomic_DNA"/>
</dbReference>
<protein>
    <recommendedName>
        <fullName evidence="4">Outer membrane protein beta-barrel domain-containing protein</fullName>
    </recommendedName>
</protein>
<keyword evidence="3" id="KW-1185">Reference proteome</keyword>
<evidence type="ECO:0008006" key="4">
    <source>
        <dbReference type="Google" id="ProtNLM"/>
    </source>
</evidence>
<keyword evidence="1" id="KW-0732">Signal</keyword>
<evidence type="ECO:0000313" key="2">
    <source>
        <dbReference type="EMBL" id="MFH6985319.1"/>
    </source>
</evidence>
<name>A0ABW7NCP9_9BACT</name>
<proteinExistence type="predicted"/>